<reference evidence="2 3" key="1">
    <citation type="submission" date="2015-03" db="EMBL/GenBank/DDBJ databases">
        <authorList>
            <person name="Krishnan R."/>
            <person name="Midha S."/>
            <person name="Patil P.B."/>
            <person name="Rameshkumar N."/>
        </authorList>
    </citation>
    <scope>NUCLEOTIDE SEQUENCE [LARGE SCALE GENOMIC DNA]</scope>
    <source>
        <strain evidence="2 3">L1E11</strain>
    </source>
</reference>
<evidence type="ECO:0000259" key="1">
    <source>
        <dbReference type="Pfam" id="PF13577"/>
    </source>
</evidence>
<dbReference type="RefSeq" id="WP_110187016.1">
    <property type="nucleotide sequence ID" value="NZ_CP177354.1"/>
</dbReference>
<dbReference type="EMBL" id="LAPT01000038">
    <property type="protein sequence ID" value="PXF31568.1"/>
    <property type="molecule type" value="Genomic_DNA"/>
</dbReference>
<dbReference type="InterPro" id="IPR037401">
    <property type="entry name" value="SnoaL-like"/>
</dbReference>
<dbReference type="SUPFAM" id="SSF54427">
    <property type="entry name" value="NTF2-like"/>
    <property type="match status" value="1"/>
</dbReference>
<sequence>MTTDDVVTLQQQVAQLTLQVDRLQAAQAVSACLHQYMQLCDELDEGFDLAPLLALFTEDAVWEGKGKRYAGTFGRCEGKAAVAAMFAKYTRPPAHFALNVHFLTSEWIEVDSAGGSGGSDLSDRSDSARGRWVLLQTATFADGRSQLSSALLEVHFRRQQERWLIAHFCTTSRFNRPVNSPWDNPVPLPVPK</sequence>
<organism evidence="2 3">
    <name type="scientific">Pokkaliibacter plantistimulans</name>
    <dbReference type="NCBI Taxonomy" id="1635171"/>
    <lineage>
        <taxon>Bacteria</taxon>
        <taxon>Pseudomonadati</taxon>
        <taxon>Pseudomonadota</taxon>
        <taxon>Gammaproteobacteria</taxon>
        <taxon>Oceanospirillales</taxon>
        <taxon>Balneatrichaceae</taxon>
        <taxon>Pokkaliibacter</taxon>
    </lineage>
</organism>
<dbReference type="Pfam" id="PF13577">
    <property type="entry name" value="SnoaL_4"/>
    <property type="match status" value="1"/>
</dbReference>
<keyword evidence="3" id="KW-1185">Reference proteome</keyword>
<evidence type="ECO:0000313" key="2">
    <source>
        <dbReference type="EMBL" id="PXF31568.1"/>
    </source>
</evidence>
<protein>
    <submittedName>
        <fullName evidence="2">Polyketide cyclase</fullName>
    </submittedName>
</protein>
<evidence type="ECO:0000313" key="3">
    <source>
        <dbReference type="Proteomes" id="UP000248090"/>
    </source>
</evidence>
<feature type="domain" description="SnoaL-like" evidence="1">
    <location>
        <begin position="22"/>
        <end position="167"/>
    </location>
</feature>
<dbReference type="Gene3D" id="3.10.450.50">
    <property type="match status" value="1"/>
</dbReference>
<dbReference type="Proteomes" id="UP000248090">
    <property type="component" value="Unassembled WGS sequence"/>
</dbReference>
<comment type="caution">
    <text evidence="2">The sequence shown here is derived from an EMBL/GenBank/DDBJ whole genome shotgun (WGS) entry which is preliminary data.</text>
</comment>
<gene>
    <name evidence="2" type="ORF">WH50_09030</name>
</gene>
<proteinExistence type="predicted"/>
<accession>A0ABX5M1G5</accession>
<dbReference type="InterPro" id="IPR032710">
    <property type="entry name" value="NTF2-like_dom_sf"/>
</dbReference>
<name>A0ABX5M1G5_9GAMM</name>